<dbReference type="GO" id="GO:0016787">
    <property type="term" value="F:hydrolase activity"/>
    <property type="evidence" value="ECO:0007669"/>
    <property type="project" value="UniProtKB-KW"/>
</dbReference>
<dbReference type="EMBL" id="CAJA01000169">
    <property type="protein sequence ID" value="CCH73281.1"/>
    <property type="molecule type" value="Genomic_DNA"/>
</dbReference>
<dbReference type="Proteomes" id="UP000035763">
    <property type="component" value="Unassembled WGS sequence"/>
</dbReference>
<dbReference type="RefSeq" id="WP_407667986.1">
    <property type="nucleotide sequence ID" value="NZ_HG764815.1"/>
</dbReference>
<feature type="domain" description="Nudix hydrolase" evidence="2">
    <location>
        <begin position="53"/>
        <end position="193"/>
    </location>
</feature>
<dbReference type="CDD" id="cd24158">
    <property type="entry name" value="NUDIX_ADPRase_Rv1700"/>
    <property type="match status" value="1"/>
</dbReference>
<dbReference type="PANTHER" id="PTHR11839">
    <property type="entry name" value="UDP/ADP-SUGAR PYROPHOSPHATASE"/>
    <property type="match status" value="1"/>
</dbReference>
<dbReference type="Pfam" id="PF00293">
    <property type="entry name" value="NUDIX"/>
    <property type="match status" value="1"/>
</dbReference>
<evidence type="ECO:0000313" key="4">
    <source>
        <dbReference type="Proteomes" id="UP000035763"/>
    </source>
</evidence>
<evidence type="ECO:0000313" key="3">
    <source>
        <dbReference type="EMBL" id="CCH73281.1"/>
    </source>
</evidence>
<sequence length="226" mass="25423">MACVNPNEIMTPIADEFAPARVVASETMYEGLVWDVRRDSVDLGHEVVQRDLVDHPGAVAVIALDEEDRLVLIQQYRHPTRMREWEVPAGLLDVPDEPALLAAQRELAEEADLHADSWAVLLDYATSPGFTNETIRIFLARGIRPVPEEERHERTGEERDMPVRWVSLDEARDAVLAGRLHNPHTVIAILAAHAMRERGWRDLRPADEPWALRQALRDAASRAGSA</sequence>
<dbReference type="PANTHER" id="PTHR11839:SF31">
    <property type="entry name" value="ADP-RIBOSE PYROPHOSPHATASE"/>
    <property type="match status" value="1"/>
</dbReference>
<dbReference type="GO" id="GO:0005829">
    <property type="term" value="C:cytosol"/>
    <property type="evidence" value="ECO:0007669"/>
    <property type="project" value="TreeGrafter"/>
</dbReference>
<protein>
    <submittedName>
        <fullName evidence="3">NTP pyrophosphohydrolase</fullName>
    </submittedName>
</protein>
<evidence type="ECO:0000256" key="1">
    <source>
        <dbReference type="ARBA" id="ARBA00022801"/>
    </source>
</evidence>
<dbReference type="STRING" id="1193182.BN11_2500001"/>
<dbReference type="Gene3D" id="3.90.79.10">
    <property type="entry name" value="Nucleoside Triphosphate Pyrophosphohydrolase"/>
    <property type="match status" value="1"/>
</dbReference>
<dbReference type="SUPFAM" id="SSF55811">
    <property type="entry name" value="Nudix"/>
    <property type="match status" value="1"/>
</dbReference>
<evidence type="ECO:0000259" key="2">
    <source>
        <dbReference type="PROSITE" id="PS51462"/>
    </source>
</evidence>
<keyword evidence="4" id="KW-1185">Reference proteome</keyword>
<dbReference type="GO" id="GO:0019693">
    <property type="term" value="P:ribose phosphate metabolic process"/>
    <property type="evidence" value="ECO:0007669"/>
    <property type="project" value="TreeGrafter"/>
</dbReference>
<name>W6JX04_9MICO</name>
<dbReference type="InterPro" id="IPR000086">
    <property type="entry name" value="NUDIX_hydrolase_dom"/>
</dbReference>
<organism evidence="3 4">
    <name type="scientific">Nostocoides australiense Ben110</name>
    <dbReference type="NCBI Taxonomy" id="1193182"/>
    <lineage>
        <taxon>Bacteria</taxon>
        <taxon>Bacillati</taxon>
        <taxon>Actinomycetota</taxon>
        <taxon>Actinomycetes</taxon>
        <taxon>Micrococcales</taxon>
        <taxon>Intrasporangiaceae</taxon>
        <taxon>Nostocoides</taxon>
    </lineage>
</organism>
<dbReference type="InterPro" id="IPR015797">
    <property type="entry name" value="NUDIX_hydrolase-like_dom_sf"/>
</dbReference>
<proteinExistence type="predicted"/>
<reference evidence="3 4" key="1">
    <citation type="journal article" date="2013" name="ISME J.">
        <title>A metabolic model for members of the genus Tetrasphaera involved in enhanced biological phosphorus removal.</title>
        <authorList>
            <person name="Kristiansen R."/>
            <person name="Nguyen H.T.T."/>
            <person name="Saunders A.M."/>
            <person name="Nielsen J.L."/>
            <person name="Wimmer R."/>
            <person name="Le V.Q."/>
            <person name="McIlroy S.J."/>
            <person name="Petrovski S."/>
            <person name="Seviour R.J."/>
            <person name="Calteau A."/>
            <person name="Nielsen K.L."/>
            <person name="Nielsen P.H."/>
        </authorList>
    </citation>
    <scope>NUCLEOTIDE SEQUENCE [LARGE SCALE GENOMIC DNA]</scope>
    <source>
        <strain evidence="3 4">Ben110</strain>
    </source>
</reference>
<dbReference type="AlphaFoldDB" id="W6JX04"/>
<dbReference type="PROSITE" id="PS51462">
    <property type="entry name" value="NUDIX"/>
    <property type="match status" value="1"/>
</dbReference>
<dbReference type="GO" id="GO:0006753">
    <property type="term" value="P:nucleoside phosphate metabolic process"/>
    <property type="evidence" value="ECO:0007669"/>
    <property type="project" value="TreeGrafter"/>
</dbReference>
<comment type="caution">
    <text evidence="3">The sequence shown here is derived from an EMBL/GenBank/DDBJ whole genome shotgun (WGS) entry which is preliminary data.</text>
</comment>
<keyword evidence="1 3" id="KW-0378">Hydrolase</keyword>
<accession>W6JX04</accession>
<gene>
    <name evidence="3" type="ORF">BN11_2500001</name>
</gene>